<dbReference type="NCBIfam" id="NF003833">
    <property type="entry name" value="PRK05419.1-5"/>
    <property type="match status" value="1"/>
</dbReference>
<keyword evidence="6 7" id="KW-0472">Membrane</keyword>
<feature type="transmembrane region" description="Helical" evidence="7">
    <location>
        <begin position="53"/>
        <end position="70"/>
    </location>
</feature>
<keyword evidence="4 7" id="KW-1133">Transmembrane helix</keyword>
<evidence type="ECO:0000256" key="3">
    <source>
        <dbReference type="ARBA" id="ARBA00022692"/>
    </source>
</evidence>
<keyword evidence="7" id="KW-0249">Electron transport</keyword>
<protein>
    <recommendedName>
        <fullName evidence="7">Protein-methionine-sulfoxide reductase heme-binding subunit MsrQ</fullName>
    </recommendedName>
    <alternativeName>
        <fullName evidence="7">Flavocytochrome MsrQ</fullName>
    </alternativeName>
</protein>
<comment type="subunit">
    <text evidence="7">Heterodimer of a catalytic subunit (MsrP) and a heme-binding subunit (MsrQ).</text>
</comment>
<proteinExistence type="inferred from homology"/>
<evidence type="ECO:0000256" key="6">
    <source>
        <dbReference type="ARBA" id="ARBA00023136"/>
    </source>
</evidence>
<evidence type="ECO:0000256" key="7">
    <source>
        <dbReference type="HAMAP-Rule" id="MF_01207"/>
    </source>
</evidence>
<name>A0AAX1UNZ2_CERSP</name>
<keyword evidence="3 7" id="KW-0812">Transmembrane</keyword>
<evidence type="ECO:0000256" key="1">
    <source>
        <dbReference type="ARBA" id="ARBA00004141"/>
    </source>
</evidence>
<dbReference type="EMBL" id="QWGP01000004">
    <property type="protein sequence ID" value="RHZ97065.1"/>
    <property type="molecule type" value="Genomic_DNA"/>
</dbReference>
<evidence type="ECO:0000259" key="8">
    <source>
        <dbReference type="Pfam" id="PF01794"/>
    </source>
</evidence>
<dbReference type="GO" id="GO:0016679">
    <property type="term" value="F:oxidoreductase activity, acting on diphenols and related substances as donors"/>
    <property type="evidence" value="ECO:0007669"/>
    <property type="project" value="TreeGrafter"/>
</dbReference>
<comment type="cofactor">
    <cofactor evidence="7">
        <name>FMN</name>
        <dbReference type="ChEBI" id="CHEBI:58210"/>
    </cofactor>
    <text evidence="7">Binds 1 FMN per subunit.</text>
</comment>
<feature type="domain" description="Ferric oxidoreductase" evidence="8">
    <location>
        <begin position="53"/>
        <end position="163"/>
    </location>
</feature>
<dbReference type="PANTHER" id="PTHR36964">
    <property type="entry name" value="PROTEIN-METHIONINE-SULFOXIDE REDUCTASE HEME-BINDING SUBUNIT MSRQ"/>
    <property type="match status" value="1"/>
</dbReference>
<evidence type="ECO:0000256" key="5">
    <source>
        <dbReference type="ARBA" id="ARBA00023004"/>
    </source>
</evidence>
<feature type="transmembrane region" description="Helical" evidence="7">
    <location>
        <begin position="116"/>
        <end position="134"/>
    </location>
</feature>
<keyword evidence="7" id="KW-0288">FMN</keyword>
<feature type="transmembrane region" description="Helical" evidence="7">
    <location>
        <begin position="82"/>
        <end position="100"/>
    </location>
</feature>
<comment type="caution">
    <text evidence="9">The sequence shown here is derived from an EMBL/GenBank/DDBJ whole genome shotgun (WGS) entry which is preliminary data.</text>
</comment>
<sequence>MIAQRINGALRPVPTGLVYAAGLLPLGLLVWQAATGGLGVDPVKGIEHRLGELALQFLVGGLVISPLRWWTGINLIRFRRAVGLLAFFYVCLHLAVWLALDLQFRWAEIGADIAKRPYITLGMLAFAAMIPLALTSNNGAIRRMGAAAWTRLHKLTYAVALLGALHFLLLVKAWPLEPLLYMAGVVALLSMRLWRTLRRRA</sequence>
<dbReference type="HAMAP" id="MF_01207">
    <property type="entry name" value="MsrQ"/>
    <property type="match status" value="1"/>
</dbReference>
<dbReference type="RefSeq" id="WP_118999599.1">
    <property type="nucleotide sequence ID" value="NZ_QWGP01000004.1"/>
</dbReference>
<evidence type="ECO:0000313" key="10">
    <source>
        <dbReference type="Proteomes" id="UP000266305"/>
    </source>
</evidence>
<dbReference type="GO" id="GO:0030091">
    <property type="term" value="P:protein repair"/>
    <property type="evidence" value="ECO:0007669"/>
    <property type="project" value="UniProtKB-UniRule"/>
</dbReference>
<dbReference type="GO" id="GO:0009055">
    <property type="term" value="F:electron transfer activity"/>
    <property type="evidence" value="ECO:0007669"/>
    <property type="project" value="UniProtKB-UniRule"/>
</dbReference>
<feature type="transmembrane region" description="Helical" evidence="7">
    <location>
        <begin position="180"/>
        <end position="197"/>
    </location>
</feature>
<feature type="transmembrane region" description="Helical" evidence="7">
    <location>
        <begin position="12"/>
        <end position="33"/>
    </location>
</feature>
<evidence type="ECO:0000256" key="4">
    <source>
        <dbReference type="ARBA" id="ARBA00022989"/>
    </source>
</evidence>
<keyword evidence="7" id="KW-0349">Heme</keyword>
<dbReference type="PANTHER" id="PTHR36964:SF1">
    <property type="entry name" value="PROTEIN-METHIONINE-SULFOXIDE REDUCTASE HEME-BINDING SUBUNIT MSRQ"/>
    <property type="match status" value="1"/>
</dbReference>
<dbReference type="Pfam" id="PF01794">
    <property type="entry name" value="Ferric_reduct"/>
    <property type="match status" value="1"/>
</dbReference>
<evidence type="ECO:0000313" key="9">
    <source>
        <dbReference type="EMBL" id="RHZ97065.1"/>
    </source>
</evidence>
<keyword evidence="2 7" id="KW-0813">Transport</keyword>
<dbReference type="InterPro" id="IPR013130">
    <property type="entry name" value="Fe3_Rdtase_TM_dom"/>
</dbReference>
<keyword evidence="5 7" id="KW-0408">Iron</keyword>
<keyword evidence="7" id="KW-0479">Metal-binding</keyword>
<comment type="subcellular location">
    <subcellularLocation>
        <location evidence="7">Cell membrane</location>
        <topology evidence="7">Multi-pass membrane protein</topology>
    </subcellularLocation>
    <subcellularLocation>
        <location evidence="1">Membrane</location>
        <topology evidence="1">Multi-pass membrane protein</topology>
    </subcellularLocation>
</comment>
<dbReference type="GO" id="GO:0020037">
    <property type="term" value="F:heme binding"/>
    <property type="evidence" value="ECO:0007669"/>
    <property type="project" value="UniProtKB-UniRule"/>
</dbReference>
<evidence type="ECO:0000256" key="2">
    <source>
        <dbReference type="ARBA" id="ARBA00022448"/>
    </source>
</evidence>
<dbReference type="Proteomes" id="UP000266305">
    <property type="component" value="Unassembled WGS sequence"/>
</dbReference>
<keyword evidence="7" id="KW-0285">Flavoprotein</keyword>
<dbReference type="GO" id="GO:0005886">
    <property type="term" value="C:plasma membrane"/>
    <property type="evidence" value="ECO:0007669"/>
    <property type="project" value="UniProtKB-SubCell"/>
</dbReference>
<dbReference type="GO" id="GO:0046872">
    <property type="term" value="F:metal ion binding"/>
    <property type="evidence" value="ECO:0007669"/>
    <property type="project" value="UniProtKB-KW"/>
</dbReference>
<reference evidence="9 10" key="1">
    <citation type="submission" date="2018-08" db="EMBL/GenBank/DDBJ databases">
        <title>Draft genome sequence of Rhodobacter sphaeroides FY.</title>
        <authorList>
            <person name="Rayyan A."/>
            <person name="Meyer T.E."/>
            <person name="Kyndt J.A."/>
        </authorList>
    </citation>
    <scope>NUCLEOTIDE SEQUENCE [LARGE SCALE GENOMIC DNA]</scope>
    <source>
        <strain evidence="9 10">FY</strain>
    </source>
</reference>
<feature type="transmembrane region" description="Helical" evidence="7">
    <location>
        <begin position="155"/>
        <end position="174"/>
    </location>
</feature>
<comment type="similarity">
    <text evidence="7">Belongs to the MsrQ family.</text>
</comment>
<accession>A0AAX1UNZ2</accession>
<dbReference type="GO" id="GO:0010181">
    <property type="term" value="F:FMN binding"/>
    <property type="evidence" value="ECO:0007669"/>
    <property type="project" value="UniProtKB-UniRule"/>
</dbReference>
<comment type="cofactor">
    <cofactor evidence="7">
        <name>heme b</name>
        <dbReference type="ChEBI" id="CHEBI:60344"/>
    </cofactor>
    <text evidence="7">Binds 1 heme b (iron(II)-protoporphyrin IX) group per subunit.</text>
</comment>
<keyword evidence="7" id="KW-1003">Cell membrane</keyword>
<dbReference type="AlphaFoldDB" id="A0AAX1UNZ2"/>
<dbReference type="InterPro" id="IPR022837">
    <property type="entry name" value="MsrQ-like"/>
</dbReference>
<organism evidence="9 10">
    <name type="scientific">Cereibacter sphaeroides</name>
    <name type="common">Rhodobacter sphaeroides</name>
    <dbReference type="NCBI Taxonomy" id="1063"/>
    <lineage>
        <taxon>Bacteria</taxon>
        <taxon>Pseudomonadati</taxon>
        <taxon>Pseudomonadota</taxon>
        <taxon>Alphaproteobacteria</taxon>
        <taxon>Rhodobacterales</taxon>
        <taxon>Paracoccaceae</taxon>
        <taxon>Cereibacter</taxon>
    </lineage>
</organism>
<gene>
    <name evidence="7 9" type="primary">msrQ</name>
    <name evidence="9" type="ORF">D1114_06275</name>
</gene>
<comment type="function">
    <text evidence="7">Part of the MsrPQ system that repairs oxidized periplasmic proteins containing methionine sulfoxide residues (Met-O), using respiratory chain electrons. Thus protects these proteins from oxidative-stress damage caused by reactive species of oxygen and chlorine generated by the host defense mechanisms. MsrPQ is essential for the maintenance of envelope integrity under bleach stress, rescuing a wide series of structurally unrelated periplasmic proteins from methionine oxidation. MsrQ provides electrons for reduction to the reductase catalytic subunit MsrP, using the quinone pool of the respiratory chain.</text>
</comment>